<accession>A0A5K1I702</accession>
<dbReference type="InterPro" id="IPR002376">
    <property type="entry name" value="Formyl_transf_N"/>
</dbReference>
<evidence type="ECO:0000313" key="2">
    <source>
        <dbReference type="EMBL" id="VVZ97076.1"/>
    </source>
</evidence>
<reference evidence="2 3" key="1">
    <citation type="submission" date="2019-09" db="EMBL/GenBank/DDBJ databases">
        <authorList>
            <person name="Criscuolo A."/>
        </authorList>
    </citation>
    <scope>NUCLEOTIDE SEQUENCE [LARGE SCALE GENOMIC DNA]</scope>
    <source>
        <strain evidence="3">3(2)</strain>
    </source>
</reference>
<dbReference type="EMBL" id="CABVOU010000046">
    <property type="protein sequence ID" value="VVZ97076.1"/>
    <property type="molecule type" value="Genomic_DNA"/>
</dbReference>
<protein>
    <submittedName>
        <fullName evidence="2">Methionyl-tRNA formyltransferase</fullName>
        <ecNumber evidence="2">2.1.2.9</ecNumber>
    </submittedName>
</protein>
<dbReference type="EC" id="2.1.2.9" evidence="2"/>
<dbReference type="Pfam" id="PF00551">
    <property type="entry name" value="Formyl_trans_N"/>
    <property type="match status" value="1"/>
</dbReference>
<dbReference type="GO" id="GO:0004479">
    <property type="term" value="F:methionyl-tRNA formyltransferase activity"/>
    <property type="evidence" value="ECO:0007669"/>
    <property type="project" value="UniProtKB-EC"/>
</dbReference>
<dbReference type="RefSeq" id="WP_151444892.1">
    <property type="nucleotide sequence ID" value="NZ_CABVOU010000046.1"/>
</dbReference>
<keyword evidence="2" id="KW-0808">Transferase</keyword>
<keyword evidence="3" id="KW-1185">Reference proteome</keyword>
<name>A0A5K1I702_9GAMM</name>
<dbReference type="AlphaFoldDB" id="A0A5K1I702"/>
<dbReference type="SUPFAM" id="SSF53328">
    <property type="entry name" value="Formyltransferase"/>
    <property type="match status" value="1"/>
</dbReference>
<dbReference type="PANTHER" id="PTHR11138">
    <property type="entry name" value="METHIONYL-TRNA FORMYLTRANSFERASE"/>
    <property type="match status" value="1"/>
</dbReference>
<dbReference type="GO" id="GO:0005829">
    <property type="term" value="C:cytosol"/>
    <property type="evidence" value="ECO:0007669"/>
    <property type="project" value="TreeGrafter"/>
</dbReference>
<evidence type="ECO:0000259" key="1">
    <source>
        <dbReference type="Pfam" id="PF00551"/>
    </source>
</evidence>
<feature type="domain" description="Formyl transferase N-terminal" evidence="1">
    <location>
        <begin position="82"/>
        <end position="168"/>
    </location>
</feature>
<organism evidence="2 3">
    <name type="scientific">Halomonas lysinitropha</name>
    <dbReference type="NCBI Taxonomy" id="2607506"/>
    <lineage>
        <taxon>Bacteria</taxon>
        <taxon>Pseudomonadati</taxon>
        <taxon>Pseudomonadota</taxon>
        <taxon>Gammaproteobacteria</taxon>
        <taxon>Oceanospirillales</taxon>
        <taxon>Halomonadaceae</taxon>
        <taxon>Halomonas</taxon>
    </lineage>
</organism>
<gene>
    <name evidence="2" type="primary">fmt_2</name>
    <name evidence="2" type="ORF">HALO32_03192</name>
</gene>
<dbReference type="InterPro" id="IPR036477">
    <property type="entry name" value="Formyl_transf_N_sf"/>
</dbReference>
<evidence type="ECO:0000313" key="3">
    <source>
        <dbReference type="Proteomes" id="UP000326725"/>
    </source>
</evidence>
<dbReference type="Gene3D" id="3.40.50.12230">
    <property type="match status" value="1"/>
</dbReference>
<sequence length="325" mass="37413">MRILIITQGVSRIVAPLLNSSHDVVGIVESAPRGIDEYSVSIRSKVKLRELFSSIGIVPASLVSLCKYNQIPYFLMGSRSGHALREWVSALSPDIIVVYSMSQLLKKEIFSLPKFGAINLHPSYLPKYRGPNPNFWQYYFMEMEPGVSVHYIDESEDAGDILYQKKVRLPLGIRSHDKQNILVSEHGITLILKALEVIENGTVDRLPQPKNSPTPRARNISKSEHSQIVKWEEWPIERIWHLMRGTEPWLNCIQQPSGVFKGHRWIISRYEKDFSSKVNMEMHFGQVFKDCTGYFVLCRDGKIRLERSFSLKVILKILARMVFRI</sequence>
<dbReference type="Proteomes" id="UP000326725">
    <property type="component" value="Unassembled WGS sequence"/>
</dbReference>
<dbReference type="PANTHER" id="PTHR11138:SF5">
    <property type="entry name" value="METHIONYL-TRNA FORMYLTRANSFERASE, MITOCHONDRIAL"/>
    <property type="match status" value="1"/>
</dbReference>
<proteinExistence type="predicted"/>